<evidence type="ECO:0000259" key="6">
    <source>
        <dbReference type="PROSITE" id="PS51755"/>
    </source>
</evidence>
<dbReference type="SMART" id="SM00862">
    <property type="entry name" value="Trans_reg_C"/>
    <property type="match status" value="1"/>
</dbReference>
<gene>
    <name evidence="7" type="ORF">GFD30_20320</name>
</gene>
<keyword evidence="4" id="KW-0804">Transcription</keyword>
<proteinExistence type="inferred from homology"/>
<dbReference type="GO" id="GO:0006355">
    <property type="term" value="P:regulation of DNA-templated transcription"/>
    <property type="evidence" value="ECO:0007669"/>
    <property type="project" value="InterPro"/>
</dbReference>
<evidence type="ECO:0000256" key="4">
    <source>
        <dbReference type="ARBA" id="ARBA00023163"/>
    </source>
</evidence>
<dbReference type="CDD" id="cd15831">
    <property type="entry name" value="BTAD"/>
    <property type="match status" value="1"/>
</dbReference>
<feature type="domain" description="OmpR/PhoB-type" evidence="6">
    <location>
        <begin position="1"/>
        <end position="99"/>
    </location>
</feature>
<dbReference type="SUPFAM" id="SSF48452">
    <property type="entry name" value="TPR-like"/>
    <property type="match status" value="1"/>
</dbReference>
<organism evidence="7 8">
    <name type="scientific">Glycomyces albidus</name>
    <dbReference type="NCBI Taxonomy" id="2656774"/>
    <lineage>
        <taxon>Bacteria</taxon>
        <taxon>Bacillati</taxon>
        <taxon>Actinomycetota</taxon>
        <taxon>Actinomycetes</taxon>
        <taxon>Glycomycetales</taxon>
        <taxon>Glycomycetaceae</taxon>
        <taxon>Glycomyces</taxon>
    </lineage>
</organism>
<keyword evidence="2" id="KW-0805">Transcription regulation</keyword>
<accession>A0A6L5GE91</accession>
<evidence type="ECO:0000313" key="7">
    <source>
        <dbReference type="EMBL" id="MQM27896.1"/>
    </source>
</evidence>
<dbReference type="EMBL" id="WIAO01000030">
    <property type="protein sequence ID" value="MQM27896.1"/>
    <property type="molecule type" value="Genomic_DNA"/>
</dbReference>
<evidence type="ECO:0000313" key="8">
    <source>
        <dbReference type="Proteomes" id="UP000477750"/>
    </source>
</evidence>
<dbReference type="InterPro" id="IPR051677">
    <property type="entry name" value="AfsR-DnrI-RedD_regulator"/>
</dbReference>
<dbReference type="GO" id="GO:0003677">
    <property type="term" value="F:DNA binding"/>
    <property type="evidence" value="ECO:0007669"/>
    <property type="project" value="UniProtKB-UniRule"/>
</dbReference>
<feature type="DNA-binding region" description="OmpR/PhoB-type" evidence="5">
    <location>
        <begin position="1"/>
        <end position="99"/>
    </location>
</feature>
<dbReference type="PANTHER" id="PTHR35807">
    <property type="entry name" value="TRANSCRIPTIONAL REGULATOR REDD-RELATED"/>
    <property type="match status" value="1"/>
</dbReference>
<comment type="similarity">
    <text evidence="1">Belongs to the AfsR/DnrI/RedD regulatory family.</text>
</comment>
<dbReference type="Pfam" id="PF03704">
    <property type="entry name" value="BTAD"/>
    <property type="match status" value="1"/>
</dbReference>
<sequence>MQVGFGVLGPVAAWDGEGRALALKGARHRSVLARLIAARGRTVSVDRLVEDVWEVPPEGAVGAVRTFVAALRRAIEPDRAPRSPARVLVTDGRGYALRAAPDAVDAWRFEAAVAGSAGAAPRAVFDALDAALGWWRGGAYADLDERPWVLAERRRLEELRLDAVERRAGALVALGRPGEAVAGLDGHVRAHPWREEAWRLLAVALQRGGRQAEALAVVRRGGAVLRDQLGLDPGARLRDLELELLRGEEAGRDRHETVWVRAAASLGGSAGAGAVLDSTVGLLRTLAVTGPGGLEAAGAQRLEAIEAAEELGDPALTARVIGAYDVPAVWTRSDDPARAARIVAAAERTLAALGDSASAVTRARLLAAVAVESRGTGGARARAAALEAERIARGLGDPALLAFALNGVFMQSCHRAGLAPERDAIGAELVDLAGRNDLASYEVLGRLVRMQARGALGDFAGADEHAAAAEALADRHERPLARVFTSWYAAMRATALGGRAEAERAYGFAAERLAGAGMPGVERGLEPLALLCANIHYGEPFEAVHGADWGPYRPWVEPLLALARDDRDGAAAALARTPEPPPDLMFEALWTLTARAGIALRDRSVLERALAALTPAAAELAGAGSGMLTAGPVARHLADMGAVISAT</sequence>
<keyword evidence="8" id="KW-1185">Reference proteome</keyword>
<evidence type="ECO:0000256" key="3">
    <source>
        <dbReference type="ARBA" id="ARBA00023125"/>
    </source>
</evidence>
<comment type="caution">
    <text evidence="7">The sequence shown here is derived from an EMBL/GenBank/DDBJ whole genome shotgun (WGS) entry which is preliminary data.</text>
</comment>
<evidence type="ECO:0000256" key="5">
    <source>
        <dbReference type="PROSITE-ProRule" id="PRU01091"/>
    </source>
</evidence>
<keyword evidence="3 5" id="KW-0238">DNA-binding</keyword>
<dbReference type="PANTHER" id="PTHR35807:SF1">
    <property type="entry name" value="TRANSCRIPTIONAL REGULATOR REDD"/>
    <property type="match status" value="1"/>
</dbReference>
<dbReference type="InterPro" id="IPR005158">
    <property type="entry name" value="BTAD"/>
</dbReference>
<dbReference type="SUPFAM" id="SSF46894">
    <property type="entry name" value="C-terminal effector domain of the bipartite response regulators"/>
    <property type="match status" value="1"/>
</dbReference>
<dbReference type="Pfam" id="PF00486">
    <property type="entry name" value="Trans_reg_C"/>
    <property type="match status" value="1"/>
</dbReference>
<dbReference type="PROSITE" id="PS51755">
    <property type="entry name" value="OMPR_PHOB"/>
    <property type="match status" value="1"/>
</dbReference>
<dbReference type="InterPro" id="IPR016032">
    <property type="entry name" value="Sig_transdc_resp-reg_C-effctor"/>
</dbReference>
<protein>
    <submittedName>
        <fullName evidence="7">SARP family transcriptional regulator</fullName>
    </submittedName>
</protein>
<dbReference type="AlphaFoldDB" id="A0A6L5GE91"/>
<dbReference type="GO" id="GO:0000160">
    <property type="term" value="P:phosphorelay signal transduction system"/>
    <property type="evidence" value="ECO:0007669"/>
    <property type="project" value="InterPro"/>
</dbReference>
<reference evidence="7 8" key="1">
    <citation type="submission" date="2019-10" db="EMBL/GenBank/DDBJ databases">
        <title>Glycomyces albidus sp. nov., a novel actinomycete isolated from rhizosphere soil of wheat (Triticum aestivum L.).</title>
        <authorList>
            <person name="Qian L."/>
        </authorList>
    </citation>
    <scope>NUCLEOTIDE SEQUENCE [LARGE SCALE GENOMIC DNA]</scope>
    <source>
        <strain evidence="7 8">NEAU-7082</strain>
    </source>
</reference>
<dbReference type="Gene3D" id="1.10.10.10">
    <property type="entry name" value="Winged helix-like DNA-binding domain superfamily/Winged helix DNA-binding domain"/>
    <property type="match status" value="1"/>
</dbReference>
<evidence type="ECO:0000256" key="2">
    <source>
        <dbReference type="ARBA" id="ARBA00023015"/>
    </source>
</evidence>
<dbReference type="Gene3D" id="1.25.40.10">
    <property type="entry name" value="Tetratricopeptide repeat domain"/>
    <property type="match status" value="1"/>
</dbReference>
<dbReference type="InterPro" id="IPR011990">
    <property type="entry name" value="TPR-like_helical_dom_sf"/>
</dbReference>
<evidence type="ECO:0000256" key="1">
    <source>
        <dbReference type="ARBA" id="ARBA00005820"/>
    </source>
</evidence>
<dbReference type="RefSeq" id="WP_407649120.1">
    <property type="nucleotide sequence ID" value="NZ_WIAO01000030.1"/>
</dbReference>
<name>A0A6L5GE91_9ACTN</name>
<dbReference type="InterPro" id="IPR001867">
    <property type="entry name" value="OmpR/PhoB-type_DNA-bd"/>
</dbReference>
<dbReference type="InterPro" id="IPR036388">
    <property type="entry name" value="WH-like_DNA-bd_sf"/>
</dbReference>
<dbReference type="Proteomes" id="UP000477750">
    <property type="component" value="Unassembled WGS sequence"/>
</dbReference>
<dbReference type="SMART" id="SM01043">
    <property type="entry name" value="BTAD"/>
    <property type="match status" value="1"/>
</dbReference>